<dbReference type="Gene3D" id="3.10.450.60">
    <property type="match status" value="1"/>
</dbReference>
<dbReference type="Pfam" id="PF00305">
    <property type="entry name" value="Lipoxygenase"/>
    <property type="match status" value="1"/>
</dbReference>
<reference evidence="11 12" key="1">
    <citation type="journal article" date="2016" name="Genome Biol. Evol.">
        <title>Divergent and convergent evolution of fungal pathogenicity.</title>
        <authorList>
            <person name="Shang Y."/>
            <person name="Xiao G."/>
            <person name="Zheng P."/>
            <person name="Cen K."/>
            <person name="Zhan S."/>
            <person name="Wang C."/>
        </authorList>
    </citation>
    <scope>NUCLEOTIDE SEQUENCE [LARGE SCALE GENOMIC DNA]</scope>
    <source>
        <strain evidence="11 12">RCEF 2490</strain>
    </source>
</reference>
<dbReference type="EMBL" id="AZGY01000002">
    <property type="protein sequence ID" value="OAA32206.1"/>
    <property type="molecule type" value="Genomic_DNA"/>
</dbReference>
<dbReference type="PANTHER" id="PTHR11771">
    <property type="entry name" value="LIPOXYGENASE"/>
    <property type="match status" value="1"/>
</dbReference>
<evidence type="ECO:0000256" key="2">
    <source>
        <dbReference type="ARBA" id="ARBA00001936"/>
    </source>
</evidence>
<keyword evidence="8" id="KW-0464">Manganese</keyword>
<dbReference type="Proteomes" id="UP000078544">
    <property type="component" value="Unassembled WGS sequence"/>
</dbReference>
<name>A0A162K2L2_9HYPO</name>
<dbReference type="GO" id="GO:0034440">
    <property type="term" value="P:lipid oxidation"/>
    <property type="evidence" value="ECO:0007669"/>
    <property type="project" value="InterPro"/>
</dbReference>
<feature type="domain" description="Lipoxygenase" evidence="10">
    <location>
        <begin position="208"/>
        <end position="615"/>
    </location>
</feature>
<protein>
    <recommendedName>
        <fullName evidence="4">Manganese lipoxygenase</fullName>
        <ecNumber evidence="3">1.13.11.45</ecNumber>
    </recommendedName>
</protein>
<organism evidence="11 12">
    <name type="scientific">Moelleriella libera RCEF 2490</name>
    <dbReference type="NCBI Taxonomy" id="1081109"/>
    <lineage>
        <taxon>Eukaryota</taxon>
        <taxon>Fungi</taxon>
        <taxon>Dikarya</taxon>
        <taxon>Ascomycota</taxon>
        <taxon>Pezizomycotina</taxon>
        <taxon>Sordariomycetes</taxon>
        <taxon>Hypocreomycetidae</taxon>
        <taxon>Hypocreales</taxon>
        <taxon>Clavicipitaceae</taxon>
        <taxon>Moelleriella</taxon>
    </lineage>
</organism>
<evidence type="ECO:0000313" key="12">
    <source>
        <dbReference type="Proteomes" id="UP000078544"/>
    </source>
</evidence>
<dbReference type="InterPro" id="IPR013819">
    <property type="entry name" value="LipOase_C"/>
</dbReference>
<dbReference type="InterPro" id="IPR036226">
    <property type="entry name" value="LipOase_C_sf"/>
</dbReference>
<proteinExistence type="predicted"/>
<gene>
    <name evidence="11" type="ORF">AAL_01538</name>
</gene>
<keyword evidence="7" id="KW-0560">Oxidoreductase</keyword>
<dbReference type="EC" id="1.13.11.45" evidence="3"/>
<evidence type="ECO:0000256" key="8">
    <source>
        <dbReference type="ARBA" id="ARBA00023211"/>
    </source>
</evidence>
<evidence type="ECO:0000256" key="6">
    <source>
        <dbReference type="ARBA" id="ARBA00022964"/>
    </source>
</evidence>
<keyword evidence="12" id="KW-1185">Reference proteome</keyword>
<dbReference type="GO" id="GO:0043651">
    <property type="term" value="P:linoleic acid metabolic process"/>
    <property type="evidence" value="ECO:0007669"/>
    <property type="project" value="UniProtKB-ARBA"/>
</dbReference>
<comment type="cofactor">
    <cofactor evidence="2">
        <name>Mn(2+)</name>
        <dbReference type="ChEBI" id="CHEBI:29035"/>
    </cofactor>
</comment>
<comment type="catalytic activity">
    <reaction evidence="1">
        <text>(9Z,12Z)-octadecadienoate + O2 = (11S)-hydroperoxy-(9Z,12Z)-octadecadienoate</text>
        <dbReference type="Rhea" id="RHEA:18993"/>
        <dbReference type="ChEBI" id="CHEBI:15379"/>
        <dbReference type="ChEBI" id="CHEBI:30245"/>
        <dbReference type="ChEBI" id="CHEBI:57467"/>
        <dbReference type="EC" id="1.13.11.45"/>
    </reaction>
</comment>
<evidence type="ECO:0000313" key="11">
    <source>
        <dbReference type="EMBL" id="OAA32206.1"/>
    </source>
</evidence>
<feature type="signal peptide" evidence="9">
    <location>
        <begin position="1"/>
        <end position="18"/>
    </location>
</feature>
<evidence type="ECO:0000259" key="10">
    <source>
        <dbReference type="PROSITE" id="PS51393"/>
    </source>
</evidence>
<evidence type="ECO:0000256" key="4">
    <source>
        <dbReference type="ARBA" id="ARBA00021175"/>
    </source>
</evidence>
<dbReference type="GO" id="GO:0046872">
    <property type="term" value="F:metal ion binding"/>
    <property type="evidence" value="ECO:0007669"/>
    <property type="project" value="UniProtKB-KW"/>
</dbReference>
<evidence type="ECO:0000256" key="9">
    <source>
        <dbReference type="SAM" id="SignalP"/>
    </source>
</evidence>
<keyword evidence="9" id="KW-0732">Signal</keyword>
<evidence type="ECO:0000256" key="5">
    <source>
        <dbReference type="ARBA" id="ARBA00022723"/>
    </source>
</evidence>
<dbReference type="Gene3D" id="1.20.245.10">
    <property type="entry name" value="Lipoxygenase-1, Domain 5"/>
    <property type="match status" value="1"/>
</dbReference>
<dbReference type="STRING" id="1081109.A0A162K2L2"/>
<comment type="caution">
    <text evidence="11">The sequence shown here is derived from an EMBL/GenBank/DDBJ whole genome shotgun (WGS) entry which is preliminary data.</text>
</comment>
<dbReference type="AlphaFoldDB" id="A0A162K2L2"/>
<accession>A0A162K2L2</accession>
<keyword evidence="6" id="KW-0223">Dioxygenase</keyword>
<evidence type="ECO:0000256" key="1">
    <source>
        <dbReference type="ARBA" id="ARBA00000366"/>
    </source>
</evidence>
<dbReference type="OrthoDB" id="407298at2759"/>
<dbReference type="PROSITE" id="PS51393">
    <property type="entry name" value="LIPOXYGENASE_3"/>
    <property type="match status" value="1"/>
</dbReference>
<evidence type="ECO:0000256" key="3">
    <source>
        <dbReference type="ARBA" id="ARBA00013178"/>
    </source>
</evidence>
<dbReference type="InterPro" id="IPR000907">
    <property type="entry name" value="LipOase"/>
</dbReference>
<dbReference type="SUPFAM" id="SSF48484">
    <property type="entry name" value="Lipoxigenase"/>
    <property type="match status" value="1"/>
</dbReference>
<evidence type="ECO:0000256" key="7">
    <source>
        <dbReference type="ARBA" id="ARBA00023002"/>
    </source>
</evidence>
<keyword evidence="5" id="KW-0479">Metal-binding</keyword>
<sequence>MRLVGLLCSAAAAAAALAAALDNEAGEGSSTVLVGGAPADPFSLPRSDKDPKARAEAIQAKRQGILYGPGPDQNFTLYPAGPIGDTIWQTDFANLNAEQERHGKLVVADVVKLNATLVKAGGLRSLKDYSILYDDQWKNSMGELVDMSYFRNYTQDLFFSMQRLTINPFALRRLGHHDRLPFRVSEEAALKVSTWTTRQLRRHGRLFYVNHKGLARIPRQPGRFSASCEALFFIHPESGDFLPLAIKTNEGSNLIYTPADAPADWLFAKILFGQNDVWDTPWRHFASTHLVVELPYLAAQRCMGDNHPILGILKRPPRVWGEKMEKVMLNTFALRRFIQDKLYAPGQYVDKLFAFSGHSAMEYTMSLYRNGDDSFQANYFPSRLQRQGLVDSSFGPPLKHFPFAEDAARIEKAFRSFMTVLVRSYYGEQQHAMADDDELRCWFDEAKQAGSVDFPHHGHITADVLVDILTHMAYLGAVQHQALNNNDEFINALLPMSPMALYRPLPAAKGLSGSDIVAFLPNATQSVGQLTIAAAFSRPEFVGSDRSLLRTFADEALLSSLNNETKAAAAEFGAAMQTLSREIGSLSFGADGLCRGAPFKWQSLDPKIALYAMSI</sequence>
<feature type="chain" id="PRO_5007836308" description="Manganese lipoxygenase" evidence="9">
    <location>
        <begin position="19"/>
        <end position="615"/>
    </location>
</feature>
<dbReference type="GO" id="GO:0050584">
    <property type="term" value="F:linoleate 11-lipoxygenase activity"/>
    <property type="evidence" value="ECO:0007669"/>
    <property type="project" value="UniProtKB-EC"/>
</dbReference>